<name>A0ABT3AC94_9ALTE</name>
<dbReference type="Proteomes" id="UP001652504">
    <property type="component" value="Unassembled WGS sequence"/>
</dbReference>
<protein>
    <submittedName>
        <fullName evidence="2">FlgO family outer membrane protein</fullName>
    </submittedName>
</protein>
<dbReference type="InterPro" id="IPR041215">
    <property type="entry name" value="FlgO_dom"/>
</dbReference>
<gene>
    <name evidence="2" type="ORF">OE749_14475</name>
</gene>
<evidence type="ECO:0000313" key="2">
    <source>
        <dbReference type="EMBL" id="MCV2885901.1"/>
    </source>
</evidence>
<sequence length="218" mass="24530">MSTNKLSKVAIVMLMSGLINGCMMTNWMLESPEEEVTAVEYTDDDVTYLPPPQMGMPTQVTPNRVASNAVRDYSTFQAHRHNKSLQDYARQLVMKLGDARRVDGQVAVTSFVTFDNTLRDTNRLGNQFANVLMTEMSEHGYSVNELNIADRVLRNPDGNFVFTRSRDLISDHFCCVLSGNMVYEPNGVRMSARLVHADDKRIIASSSVIVPYFVVDHL</sequence>
<accession>A0ABT3AC94</accession>
<proteinExistence type="predicted"/>
<dbReference type="Pfam" id="PF17680">
    <property type="entry name" value="FlgO"/>
    <property type="match status" value="1"/>
</dbReference>
<comment type="caution">
    <text evidence="2">The sequence shown here is derived from an EMBL/GenBank/DDBJ whole genome shotgun (WGS) entry which is preliminary data.</text>
</comment>
<dbReference type="EMBL" id="JAOWKX010000007">
    <property type="protein sequence ID" value="MCV2885901.1"/>
    <property type="molecule type" value="Genomic_DNA"/>
</dbReference>
<organism evidence="2 3">
    <name type="scientific">Fluctibacter corallii</name>
    <dbReference type="NCBI Taxonomy" id="2984329"/>
    <lineage>
        <taxon>Bacteria</taxon>
        <taxon>Pseudomonadati</taxon>
        <taxon>Pseudomonadota</taxon>
        <taxon>Gammaproteobacteria</taxon>
        <taxon>Alteromonadales</taxon>
        <taxon>Alteromonadaceae</taxon>
        <taxon>Fluctibacter</taxon>
    </lineage>
</organism>
<feature type="domain" description="FlgO" evidence="1">
    <location>
        <begin position="88"/>
        <end position="214"/>
    </location>
</feature>
<keyword evidence="3" id="KW-1185">Reference proteome</keyword>
<reference evidence="2 3" key="1">
    <citation type="submission" date="2022-10" db="EMBL/GenBank/DDBJ databases">
        <title>Aestuariibacter sp. AA17 isolated from Montipora capitata coral fragment.</title>
        <authorList>
            <person name="Emsley S.A."/>
            <person name="Pfannmuller K.M."/>
            <person name="Loughran R.M."/>
            <person name="Shlafstein M."/>
            <person name="Papke E."/>
            <person name="Saw J.H."/>
            <person name="Ushijima B."/>
            <person name="Videau P."/>
        </authorList>
    </citation>
    <scope>NUCLEOTIDE SEQUENCE [LARGE SCALE GENOMIC DNA]</scope>
    <source>
        <strain evidence="2 3">AA17</strain>
    </source>
</reference>
<evidence type="ECO:0000313" key="3">
    <source>
        <dbReference type="Proteomes" id="UP001652504"/>
    </source>
</evidence>
<dbReference type="RefSeq" id="WP_263713178.1">
    <property type="nucleotide sequence ID" value="NZ_JAOWKX010000007.1"/>
</dbReference>
<evidence type="ECO:0000259" key="1">
    <source>
        <dbReference type="Pfam" id="PF17680"/>
    </source>
</evidence>